<accession>A0A2I0ABR9</accession>
<sequence>MSAASINAPLRTSCSIKVLKEERRDLGVEHVLDSNEEGPVAIKTKALDWIRLSLEMLA</sequence>
<protein>
    <submittedName>
        <fullName evidence="1">Uncharacterized protein</fullName>
    </submittedName>
</protein>
<gene>
    <name evidence="1" type="ORF">AXF42_Ash001974</name>
</gene>
<name>A0A2I0ABR9_9ASPA</name>
<evidence type="ECO:0000313" key="2">
    <source>
        <dbReference type="Proteomes" id="UP000236161"/>
    </source>
</evidence>
<dbReference type="EMBL" id="KZ452001">
    <property type="protein sequence ID" value="PKA52993.1"/>
    <property type="molecule type" value="Genomic_DNA"/>
</dbReference>
<organism evidence="1 2">
    <name type="scientific">Apostasia shenzhenica</name>
    <dbReference type="NCBI Taxonomy" id="1088818"/>
    <lineage>
        <taxon>Eukaryota</taxon>
        <taxon>Viridiplantae</taxon>
        <taxon>Streptophyta</taxon>
        <taxon>Embryophyta</taxon>
        <taxon>Tracheophyta</taxon>
        <taxon>Spermatophyta</taxon>
        <taxon>Magnoliopsida</taxon>
        <taxon>Liliopsida</taxon>
        <taxon>Asparagales</taxon>
        <taxon>Orchidaceae</taxon>
        <taxon>Apostasioideae</taxon>
        <taxon>Apostasia</taxon>
    </lineage>
</organism>
<keyword evidence="2" id="KW-1185">Reference proteome</keyword>
<proteinExistence type="predicted"/>
<evidence type="ECO:0000313" key="1">
    <source>
        <dbReference type="EMBL" id="PKA52993.1"/>
    </source>
</evidence>
<dbReference type="Proteomes" id="UP000236161">
    <property type="component" value="Unassembled WGS sequence"/>
</dbReference>
<reference evidence="1 2" key="1">
    <citation type="journal article" date="2017" name="Nature">
        <title>The Apostasia genome and the evolution of orchids.</title>
        <authorList>
            <person name="Zhang G.Q."/>
            <person name="Liu K.W."/>
            <person name="Li Z."/>
            <person name="Lohaus R."/>
            <person name="Hsiao Y.Y."/>
            <person name="Niu S.C."/>
            <person name="Wang J.Y."/>
            <person name="Lin Y.C."/>
            <person name="Xu Q."/>
            <person name="Chen L.J."/>
            <person name="Yoshida K."/>
            <person name="Fujiwara S."/>
            <person name="Wang Z.W."/>
            <person name="Zhang Y.Q."/>
            <person name="Mitsuda N."/>
            <person name="Wang M."/>
            <person name="Liu G.H."/>
            <person name="Pecoraro L."/>
            <person name="Huang H.X."/>
            <person name="Xiao X.J."/>
            <person name="Lin M."/>
            <person name="Wu X.Y."/>
            <person name="Wu W.L."/>
            <person name="Chen Y.Y."/>
            <person name="Chang S.B."/>
            <person name="Sakamoto S."/>
            <person name="Ohme-Takagi M."/>
            <person name="Yagi M."/>
            <person name="Zeng S.J."/>
            <person name="Shen C.Y."/>
            <person name="Yeh C.M."/>
            <person name="Luo Y.B."/>
            <person name="Tsai W.C."/>
            <person name="Van de Peer Y."/>
            <person name="Liu Z.J."/>
        </authorList>
    </citation>
    <scope>NUCLEOTIDE SEQUENCE [LARGE SCALE GENOMIC DNA]</scope>
    <source>
        <strain evidence="2">cv. Shenzhen</strain>
        <tissue evidence="1">Stem</tissue>
    </source>
</reference>
<dbReference type="AlphaFoldDB" id="A0A2I0ABR9"/>